<comment type="caution">
    <text evidence="2">The sequence shown here is derived from an EMBL/GenBank/DDBJ whole genome shotgun (WGS) entry which is preliminary data.</text>
</comment>
<dbReference type="Proteomes" id="UP000029024">
    <property type="component" value="Unassembled WGS sequence"/>
</dbReference>
<proteinExistence type="predicted"/>
<reference evidence="2 3" key="1">
    <citation type="submission" date="2014-03" db="EMBL/GenBank/DDBJ databases">
        <title>Genomics of Bifidobacteria.</title>
        <authorList>
            <person name="Ventura M."/>
            <person name="Milani C."/>
            <person name="Lugli G.A."/>
        </authorList>
    </citation>
    <scope>NUCLEOTIDE SEQUENCE [LARGE SCALE GENOMIC DNA]</scope>
    <source>
        <strain evidence="2 3">LMG 21814</strain>
    </source>
</reference>
<dbReference type="AlphaFoldDB" id="A0A087BFK9"/>
<accession>A0A087BFK9</accession>
<evidence type="ECO:0000313" key="3">
    <source>
        <dbReference type="Proteomes" id="UP000029024"/>
    </source>
</evidence>
<evidence type="ECO:0000256" key="1">
    <source>
        <dbReference type="SAM" id="MobiDB-lite"/>
    </source>
</evidence>
<name>A0A087BFK9_BIFLN</name>
<protein>
    <submittedName>
        <fullName evidence="2">Uncharacterized protein</fullName>
    </submittedName>
</protein>
<evidence type="ECO:0000313" key="2">
    <source>
        <dbReference type="EMBL" id="KFI69809.1"/>
    </source>
</evidence>
<dbReference type="EMBL" id="JGZA01000015">
    <property type="protein sequence ID" value="KFI69809.1"/>
    <property type="molecule type" value="Genomic_DNA"/>
</dbReference>
<sequence length="145" mass="15989">MGQNNDRIAVILALPPMNPQDEALARFQTLPITLVTWQIHGMGCGPHRRNDAVRAGKMQVIGTPGAEIRDANRCSGLIPVPFVAHGNNHVETSSHEPRMGTIEIFEHHRHHCGYHAACDKPAEVNSHNTHPNRKEENQCSGSLSQ</sequence>
<gene>
    <name evidence="2" type="ORF">BLSS_0110</name>
</gene>
<organism evidence="2 3">
    <name type="scientific">Bifidobacterium longum subsp. suis</name>
    <dbReference type="NCBI Taxonomy" id="1695"/>
    <lineage>
        <taxon>Bacteria</taxon>
        <taxon>Bacillati</taxon>
        <taxon>Actinomycetota</taxon>
        <taxon>Actinomycetes</taxon>
        <taxon>Bifidobacteriales</taxon>
        <taxon>Bifidobacteriaceae</taxon>
        <taxon>Bifidobacterium</taxon>
    </lineage>
</organism>
<feature type="region of interest" description="Disordered" evidence="1">
    <location>
        <begin position="123"/>
        <end position="145"/>
    </location>
</feature>